<gene>
    <name evidence="2" type="ORF">NPX13_g3474</name>
</gene>
<proteinExistence type="predicted"/>
<evidence type="ECO:0000256" key="1">
    <source>
        <dbReference type="SAM" id="MobiDB-lite"/>
    </source>
</evidence>
<feature type="compositionally biased region" description="Polar residues" evidence="1">
    <location>
        <begin position="188"/>
        <end position="204"/>
    </location>
</feature>
<reference evidence="2" key="1">
    <citation type="submission" date="2022-07" db="EMBL/GenBank/DDBJ databases">
        <title>Genome Sequence of Xylaria arbuscula.</title>
        <authorList>
            <person name="Buettner E."/>
        </authorList>
    </citation>
    <scope>NUCLEOTIDE SEQUENCE</scope>
    <source>
        <strain evidence="2">VT107</strain>
    </source>
</reference>
<sequence>MPCHVSSRPVVSVVLSTWSTPAARREGTYRAVSKAPSCRTSQLLPKGDETPRPLPTSTALAEAANPPFPSLMGVKSSALDPRPPRDRLAPCYAVAVDHVAWLKSRLTSIFDNTMDRTDEELDRDWVPNGRRPQSTIARSFSAELMDIFRIENSVADLDEQIDKRKQQVTTGQTELQALEARLKEMEQRLQTSKTGTSGDSSRAQRQPLANPFGSTAQSTEKALPQRPLQTPSRPGTAKQAQHAPMHGGAMPPTPTASEGESDLVNISSHDRDAETASFADYVIVPKDGEDRDS</sequence>
<feature type="region of interest" description="Disordered" evidence="1">
    <location>
        <begin position="186"/>
        <end position="293"/>
    </location>
</feature>
<accession>A0A9W8NIN5</accession>
<name>A0A9W8NIN5_9PEZI</name>
<organism evidence="2 3">
    <name type="scientific">Xylaria arbuscula</name>
    <dbReference type="NCBI Taxonomy" id="114810"/>
    <lineage>
        <taxon>Eukaryota</taxon>
        <taxon>Fungi</taxon>
        <taxon>Dikarya</taxon>
        <taxon>Ascomycota</taxon>
        <taxon>Pezizomycotina</taxon>
        <taxon>Sordariomycetes</taxon>
        <taxon>Xylariomycetidae</taxon>
        <taxon>Xylariales</taxon>
        <taxon>Xylariaceae</taxon>
        <taxon>Xylaria</taxon>
    </lineage>
</organism>
<keyword evidence="3" id="KW-1185">Reference proteome</keyword>
<dbReference type="EMBL" id="JANPWZ010000436">
    <property type="protein sequence ID" value="KAJ3577093.1"/>
    <property type="molecule type" value="Genomic_DNA"/>
</dbReference>
<dbReference type="AlphaFoldDB" id="A0A9W8NIN5"/>
<feature type="region of interest" description="Disordered" evidence="1">
    <location>
        <begin position="36"/>
        <end position="57"/>
    </location>
</feature>
<protein>
    <submittedName>
        <fullName evidence="2">Uncharacterized protein</fullName>
    </submittedName>
</protein>
<evidence type="ECO:0000313" key="3">
    <source>
        <dbReference type="Proteomes" id="UP001148614"/>
    </source>
</evidence>
<comment type="caution">
    <text evidence="2">The sequence shown here is derived from an EMBL/GenBank/DDBJ whole genome shotgun (WGS) entry which is preliminary data.</text>
</comment>
<dbReference type="VEuPathDB" id="FungiDB:F4678DRAFT_470114"/>
<evidence type="ECO:0000313" key="2">
    <source>
        <dbReference type="EMBL" id="KAJ3577093.1"/>
    </source>
</evidence>
<dbReference type="Proteomes" id="UP001148614">
    <property type="component" value="Unassembled WGS sequence"/>
</dbReference>